<evidence type="ECO:0000313" key="4">
    <source>
        <dbReference type="Proteomes" id="UP001597063"/>
    </source>
</evidence>
<feature type="chain" id="PRO_5045142999" evidence="2">
    <location>
        <begin position="23"/>
        <end position="128"/>
    </location>
</feature>
<dbReference type="Proteomes" id="UP001597063">
    <property type="component" value="Unassembled WGS sequence"/>
</dbReference>
<proteinExistence type="predicted"/>
<protein>
    <submittedName>
        <fullName evidence="3">Uncharacterized protein</fullName>
    </submittedName>
</protein>
<feature type="compositionally biased region" description="Low complexity" evidence="1">
    <location>
        <begin position="96"/>
        <end position="107"/>
    </location>
</feature>
<feature type="region of interest" description="Disordered" evidence="1">
    <location>
        <begin position="96"/>
        <end position="128"/>
    </location>
</feature>
<evidence type="ECO:0000313" key="3">
    <source>
        <dbReference type="EMBL" id="MFD0686660.1"/>
    </source>
</evidence>
<accession>A0ABW2XLY5</accession>
<comment type="caution">
    <text evidence="3">The sequence shown here is derived from an EMBL/GenBank/DDBJ whole genome shotgun (WGS) entry which is preliminary data.</text>
</comment>
<sequence>MIRRTLATALLTGVALTGLAQAAGAAPTHAAAVKSKPFEACGKGETAKTGKCVKNAKQKVSGTVRFASSTQVTGKAVNKTRGVINVVVGFSWKAGARTTARPAPCRSRPARHPGSVWPSPSTRRWCRR</sequence>
<gene>
    <name evidence="3" type="ORF">ACFQZM_19325</name>
</gene>
<evidence type="ECO:0000256" key="1">
    <source>
        <dbReference type="SAM" id="MobiDB-lite"/>
    </source>
</evidence>
<keyword evidence="4" id="KW-1185">Reference proteome</keyword>
<reference evidence="4" key="1">
    <citation type="journal article" date="2019" name="Int. J. Syst. Evol. Microbiol.">
        <title>The Global Catalogue of Microorganisms (GCM) 10K type strain sequencing project: providing services to taxonomists for standard genome sequencing and annotation.</title>
        <authorList>
            <consortium name="The Broad Institute Genomics Platform"/>
            <consortium name="The Broad Institute Genome Sequencing Center for Infectious Disease"/>
            <person name="Wu L."/>
            <person name="Ma J."/>
        </authorList>
    </citation>
    <scope>NUCLEOTIDE SEQUENCE [LARGE SCALE GENOMIC DNA]</scope>
    <source>
        <strain evidence="4">JCM 9371</strain>
    </source>
</reference>
<keyword evidence="2" id="KW-0732">Signal</keyword>
<dbReference type="RefSeq" id="WP_131758707.1">
    <property type="nucleotide sequence ID" value="NZ_CAACUY010000057.1"/>
</dbReference>
<evidence type="ECO:0000256" key="2">
    <source>
        <dbReference type="SAM" id="SignalP"/>
    </source>
</evidence>
<feature type="signal peptide" evidence="2">
    <location>
        <begin position="1"/>
        <end position="22"/>
    </location>
</feature>
<organism evidence="3 4">
    <name type="scientific">Actinomadura fibrosa</name>
    <dbReference type="NCBI Taxonomy" id="111802"/>
    <lineage>
        <taxon>Bacteria</taxon>
        <taxon>Bacillati</taxon>
        <taxon>Actinomycetota</taxon>
        <taxon>Actinomycetes</taxon>
        <taxon>Streptosporangiales</taxon>
        <taxon>Thermomonosporaceae</taxon>
        <taxon>Actinomadura</taxon>
    </lineage>
</organism>
<dbReference type="EMBL" id="JBHTGP010000011">
    <property type="protein sequence ID" value="MFD0686660.1"/>
    <property type="molecule type" value="Genomic_DNA"/>
</dbReference>
<name>A0ABW2XLY5_9ACTN</name>